<reference evidence="3" key="1">
    <citation type="submission" date="2018-11" db="EMBL/GenBank/DDBJ databases">
        <authorList>
            <person name="Alioto T."/>
            <person name="Alioto T."/>
        </authorList>
    </citation>
    <scope>NUCLEOTIDE SEQUENCE</scope>
</reference>
<dbReference type="Proteomes" id="UP000596742">
    <property type="component" value="Unassembled WGS sequence"/>
</dbReference>
<feature type="repeat" description="NHL" evidence="2">
    <location>
        <begin position="124"/>
        <end position="158"/>
    </location>
</feature>
<name>A0A8B6GJ65_MYTGA</name>
<keyword evidence="1" id="KW-0677">Repeat</keyword>
<dbReference type="AlphaFoldDB" id="A0A8B6GJ65"/>
<evidence type="ECO:0000313" key="3">
    <source>
        <dbReference type="EMBL" id="VDI64885.1"/>
    </source>
</evidence>
<dbReference type="EMBL" id="UYJE01008565">
    <property type="protein sequence ID" value="VDI64885.1"/>
    <property type="molecule type" value="Genomic_DNA"/>
</dbReference>
<organism evidence="3 4">
    <name type="scientific">Mytilus galloprovincialis</name>
    <name type="common">Mediterranean mussel</name>
    <dbReference type="NCBI Taxonomy" id="29158"/>
    <lineage>
        <taxon>Eukaryota</taxon>
        <taxon>Metazoa</taxon>
        <taxon>Spiralia</taxon>
        <taxon>Lophotrochozoa</taxon>
        <taxon>Mollusca</taxon>
        <taxon>Bivalvia</taxon>
        <taxon>Autobranchia</taxon>
        <taxon>Pteriomorphia</taxon>
        <taxon>Mytilida</taxon>
        <taxon>Mytiloidea</taxon>
        <taxon>Mytilidae</taxon>
        <taxon>Mytilinae</taxon>
        <taxon>Mytilus</taxon>
    </lineage>
</organism>
<evidence type="ECO:0000256" key="1">
    <source>
        <dbReference type="ARBA" id="ARBA00022737"/>
    </source>
</evidence>
<dbReference type="InterPro" id="IPR011042">
    <property type="entry name" value="6-blade_b-propeller_TolB-like"/>
</dbReference>
<dbReference type="OrthoDB" id="6106053at2759"/>
<gene>
    <name evidence="3" type="ORF">MGAL_10B045803</name>
</gene>
<dbReference type="PROSITE" id="PS51125">
    <property type="entry name" value="NHL"/>
    <property type="match status" value="1"/>
</dbReference>
<keyword evidence="4" id="KW-1185">Reference proteome</keyword>
<proteinExistence type="predicted"/>
<accession>A0A8B6GJ65</accession>
<evidence type="ECO:0000256" key="2">
    <source>
        <dbReference type="PROSITE-ProRule" id="PRU00504"/>
    </source>
</evidence>
<comment type="caution">
    <text evidence="3">The sequence shown here is derived from an EMBL/GenBank/DDBJ whole genome shotgun (WGS) entry which is preliminary data.</text>
</comment>
<dbReference type="Gene3D" id="2.120.10.30">
    <property type="entry name" value="TolB, C-terminal domain"/>
    <property type="match status" value="1"/>
</dbReference>
<protein>
    <submittedName>
        <fullName evidence="3">Uncharacterized protein</fullName>
    </submittedName>
</protein>
<sequence>MGDTARSKLQHVELQKNRTEIITSLNTKIYGITTHSNNILVKTKGETKLKLINAMTGEITDSINDINPLKPISIYVTSDHRVFIGAWSGGKAFPASGRRVVVVMDQEGKQLQEYENNKHNKRLFTYPRCISVTSNGNICVVDHLDIDHRGRVTVLSPGGDILGIYIGHPDVNTEKKPFKPVGIRTTPSDNIVVTDVDNHLLHILSDQGQVITYYNLHESEVLNNTFQSGNVNFK</sequence>
<evidence type="ECO:0000313" key="4">
    <source>
        <dbReference type="Proteomes" id="UP000596742"/>
    </source>
</evidence>
<dbReference type="SUPFAM" id="SSF63829">
    <property type="entry name" value="Calcium-dependent phosphotriesterase"/>
    <property type="match status" value="1"/>
</dbReference>
<dbReference type="InterPro" id="IPR001258">
    <property type="entry name" value="NHL_repeat"/>
</dbReference>